<evidence type="ECO:0000313" key="3">
    <source>
        <dbReference type="Proteomes" id="UP001460270"/>
    </source>
</evidence>
<dbReference type="EMBL" id="JBBPFD010000019">
    <property type="protein sequence ID" value="KAK7886313.1"/>
    <property type="molecule type" value="Genomic_DNA"/>
</dbReference>
<dbReference type="Proteomes" id="UP001460270">
    <property type="component" value="Unassembled WGS sequence"/>
</dbReference>
<organism evidence="2 3">
    <name type="scientific">Mugilogobius chulae</name>
    <name type="common">yellowstripe goby</name>
    <dbReference type="NCBI Taxonomy" id="88201"/>
    <lineage>
        <taxon>Eukaryota</taxon>
        <taxon>Metazoa</taxon>
        <taxon>Chordata</taxon>
        <taxon>Craniata</taxon>
        <taxon>Vertebrata</taxon>
        <taxon>Euteleostomi</taxon>
        <taxon>Actinopterygii</taxon>
        <taxon>Neopterygii</taxon>
        <taxon>Teleostei</taxon>
        <taxon>Neoteleostei</taxon>
        <taxon>Acanthomorphata</taxon>
        <taxon>Gobiaria</taxon>
        <taxon>Gobiiformes</taxon>
        <taxon>Gobioidei</taxon>
        <taxon>Gobiidae</taxon>
        <taxon>Gobionellinae</taxon>
        <taxon>Mugilogobius</taxon>
    </lineage>
</organism>
<keyword evidence="3" id="KW-1185">Reference proteome</keyword>
<name>A0AAW0N0J9_9GOBI</name>
<evidence type="ECO:0000313" key="2">
    <source>
        <dbReference type="EMBL" id="KAK7886313.1"/>
    </source>
</evidence>
<sequence length="687" mass="73726">MPPILIINVKRPRYTTSPPATTTWLQPPHARSHRCHPLDLWICPVTALELPRHMLGTGISRTCTPLHASESRFIPRCLTAWTALTHCFLVLPAVIRMLFSQFDPFPAYSALPRCRALGDSFTHRATSAMTLAPAVGWISGPCTRGLTRCGGCSCRNPWLAPGRLFGSEFSVQLSHHSPPFLFFFGSPPLTTAHAPAFPLPYSLPRPRAIPSSSCHSQTLGSPWHRGSSYTTPVGSAASAAVPPRVSHIAPPYVGVASIAPWTTPAASLQARLCFHCCALILHLPVAVVHPGHVTQLCAVTSIHSSSPARRSAHMDHHTLHIHSLHAAGGALAPARPNCPSVHPAFVQPHVGWRPSQSQSLLPAFGLVQSIHPPGRTAYMLPAVLPRTTSCRSAVFPPCSHPTGATSLHLWHEPCAGLPGLAGGPAYPHHGLASTPSPPRLLRHIRAGTLAADSSSLHGPVTFFAPLSTVSPIGPGAHPLPHSLPLDGCCCAVCLGHVPSPAVFRSHPLTCRLQTLFHGPCLSQRPSHHTPQSTPPAFSLFPPRYRRLSASHSPLRNCPPATPAAFSTRRTVFSVWPPTFSQLSHVGSLCSFSLDSLPTRGLPDFFPPPRRDGGERDFVLQLRIQNRRQNEINADLGKTTSPPQKTEDDKSEALRLSDDGASLKLPPGGVNAEAAKVITCCFSLCVFV</sequence>
<feature type="compositionally biased region" description="Basic and acidic residues" evidence="1">
    <location>
        <begin position="644"/>
        <end position="657"/>
    </location>
</feature>
<dbReference type="AlphaFoldDB" id="A0AAW0N0J9"/>
<protein>
    <submittedName>
        <fullName evidence="2">Uncharacterized protein</fullName>
    </submittedName>
</protein>
<comment type="caution">
    <text evidence="2">The sequence shown here is derived from an EMBL/GenBank/DDBJ whole genome shotgun (WGS) entry which is preliminary data.</text>
</comment>
<evidence type="ECO:0000256" key="1">
    <source>
        <dbReference type="SAM" id="MobiDB-lite"/>
    </source>
</evidence>
<feature type="region of interest" description="Disordered" evidence="1">
    <location>
        <begin position="628"/>
        <end position="659"/>
    </location>
</feature>
<gene>
    <name evidence="2" type="ORF">WMY93_025934</name>
</gene>
<proteinExistence type="predicted"/>
<accession>A0AAW0N0J9</accession>
<reference evidence="3" key="1">
    <citation type="submission" date="2024-04" db="EMBL/GenBank/DDBJ databases">
        <title>Salinicola lusitanus LLJ914,a marine bacterium isolated from the Okinawa Trough.</title>
        <authorList>
            <person name="Li J."/>
        </authorList>
    </citation>
    <scope>NUCLEOTIDE SEQUENCE [LARGE SCALE GENOMIC DNA]</scope>
</reference>